<evidence type="ECO:0000313" key="1">
    <source>
        <dbReference type="EMBL" id="QQP52345.1"/>
    </source>
</evidence>
<proteinExistence type="predicted"/>
<accession>A0A7T8KBB3</accession>
<organism evidence="1 2">
    <name type="scientific">Caligus rogercresseyi</name>
    <name type="common">Sea louse</name>
    <dbReference type="NCBI Taxonomy" id="217165"/>
    <lineage>
        <taxon>Eukaryota</taxon>
        <taxon>Metazoa</taxon>
        <taxon>Ecdysozoa</taxon>
        <taxon>Arthropoda</taxon>
        <taxon>Crustacea</taxon>
        <taxon>Multicrustacea</taxon>
        <taxon>Hexanauplia</taxon>
        <taxon>Copepoda</taxon>
        <taxon>Siphonostomatoida</taxon>
        <taxon>Caligidae</taxon>
        <taxon>Caligus</taxon>
    </lineage>
</organism>
<gene>
    <name evidence="1" type="ORF">FKW44_004471</name>
</gene>
<dbReference type="Proteomes" id="UP000595437">
    <property type="component" value="Chromosome 3"/>
</dbReference>
<feature type="non-terminal residue" evidence="1">
    <location>
        <position position="1"/>
    </location>
</feature>
<protein>
    <submittedName>
        <fullName evidence="1">Uncharacterized protein</fullName>
    </submittedName>
</protein>
<reference evidence="2" key="1">
    <citation type="submission" date="2021-01" db="EMBL/GenBank/DDBJ databases">
        <title>Caligus Genome Assembly.</title>
        <authorList>
            <person name="Gallardo-Escarate C."/>
        </authorList>
    </citation>
    <scope>NUCLEOTIDE SEQUENCE [LARGE SCALE GENOMIC DNA]</scope>
</reference>
<dbReference type="EMBL" id="CP045892">
    <property type="protein sequence ID" value="QQP52345.1"/>
    <property type="molecule type" value="Genomic_DNA"/>
</dbReference>
<sequence length="57" mass="6735">HLSKWKDVSNVCNVCMEEPQTADHLIHRCPALSYERLEAEHSEEVDDRILVLMKCRR</sequence>
<name>A0A7T8KBB3_CALRO</name>
<keyword evidence="2" id="KW-1185">Reference proteome</keyword>
<dbReference type="AlphaFoldDB" id="A0A7T8KBB3"/>
<evidence type="ECO:0000313" key="2">
    <source>
        <dbReference type="Proteomes" id="UP000595437"/>
    </source>
</evidence>